<feature type="compositionally biased region" description="Polar residues" evidence="1">
    <location>
        <begin position="145"/>
        <end position="160"/>
    </location>
</feature>
<protein>
    <submittedName>
        <fullName evidence="2">Uncharacterized protein</fullName>
    </submittedName>
</protein>
<comment type="caution">
    <text evidence="2">The sequence shown here is derived from an EMBL/GenBank/DDBJ whole genome shotgun (WGS) entry which is preliminary data.</text>
</comment>
<dbReference type="AlphaFoldDB" id="A0A9Q1EGK4"/>
<reference evidence="2" key="1">
    <citation type="journal article" date="2023" name="Science">
        <title>Genome structures resolve the early diversification of teleost fishes.</title>
        <authorList>
            <person name="Parey E."/>
            <person name="Louis A."/>
            <person name="Montfort J."/>
            <person name="Bouchez O."/>
            <person name="Roques C."/>
            <person name="Iampietro C."/>
            <person name="Lluch J."/>
            <person name="Castinel A."/>
            <person name="Donnadieu C."/>
            <person name="Desvignes T."/>
            <person name="Floi Bucao C."/>
            <person name="Jouanno E."/>
            <person name="Wen M."/>
            <person name="Mejri S."/>
            <person name="Dirks R."/>
            <person name="Jansen H."/>
            <person name="Henkel C."/>
            <person name="Chen W.J."/>
            <person name="Zahm M."/>
            <person name="Cabau C."/>
            <person name="Klopp C."/>
            <person name="Thompson A.W."/>
            <person name="Robinson-Rechavi M."/>
            <person name="Braasch I."/>
            <person name="Lecointre G."/>
            <person name="Bobe J."/>
            <person name="Postlethwait J.H."/>
            <person name="Berthelot C."/>
            <person name="Roest Crollius H."/>
            <person name="Guiguen Y."/>
        </authorList>
    </citation>
    <scope>NUCLEOTIDE SEQUENCE</scope>
    <source>
        <strain evidence="2">WJC10195</strain>
    </source>
</reference>
<organism evidence="2 3">
    <name type="scientific">Synaphobranchus kaupii</name>
    <name type="common">Kaup's arrowtooth eel</name>
    <dbReference type="NCBI Taxonomy" id="118154"/>
    <lineage>
        <taxon>Eukaryota</taxon>
        <taxon>Metazoa</taxon>
        <taxon>Chordata</taxon>
        <taxon>Craniata</taxon>
        <taxon>Vertebrata</taxon>
        <taxon>Euteleostomi</taxon>
        <taxon>Actinopterygii</taxon>
        <taxon>Neopterygii</taxon>
        <taxon>Teleostei</taxon>
        <taxon>Anguilliformes</taxon>
        <taxon>Synaphobranchidae</taxon>
        <taxon>Synaphobranchus</taxon>
    </lineage>
</organism>
<dbReference type="InterPro" id="IPR052621">
    <property type="entry name" value="Cell_Prolif/Cornif_Regul"/>
</dbReference>
<feature type="compositionally biased region" description="Pro residues" evidence="1">
    <location>
        <begin position="61"/>
        <end position="87"/>
    </location>
</feature>
<dbReference type="PANTHER" id="PTHR15468:SF2">
    <property type="entry name" value="ZINC FINGER PROTEIN 185"/>
    <property type="match status" value="1"/>
</dbReference>
<dbReference type="EMBL" id="JAINUF010000018">
    <property type="protein sequence ID" value="KAJ8338389.1"/>
    <property type="molecule type" value="Genomic_DNA"/>
</dbReference>
<feature type="compositionally biased region" description="Polar residues" evidence="1">
    <location>
        <begin position="169"/>
        <end position="180"/>
    </location>
</feature>
<evidence type="ECO:0000313" key="3">
    <source>
        <dbReference type="Proteomes" id="UP001152622"/>
    </source>
</evidence>
<dbReference type="OrthoDB" id="8909291at2759"/>
<gene>
    <name evidence="2" type="ORF">SKAU_G00373550</name>
</gene>
<dbReference type="PANTHER" id="PTHR15468">
    <property type="entry name" value="ZNF185"/>
    <property type="match status" value="1"/>
</dbReference>
<dbReference type="Proteomes" id="UP001152622">
    <property type="component" value="Chromosome 18"/>
</dbReference>
<sequence length="219" mass="23383">MSSEGNRQSVFKTTKVRTALKGDNSWIQRRAEAQAEKDEKPWIAEAKGTRSNGVFNEASPVSPPTSPAPAPCPPPPPPPPPPAPASPTPSSASPKQGSTGYMIRGVFTKTDTKKPSSPLSYNGSSSFIPKKPSDTYKKIAPHSVRATSENTAPAETTLSSEEQDKRTEAASTVLRSSAARQRSYVLSAAKKYESPEKADRPLSPPTEGIVSFIAKRYSA</sequence>
<evidence type="ECO:0000256" key="1">
    <source>
        <dbReference type="SAM" id="MobiDB-lite"/>
    </source>
</evidence>
<feature type="compositionally biased region" description="Basic and acidic residues" evidence="1">
    <location>
        <begin position="29"/>
        <end position="42"/>
    </location>
</feature>
<evidence type="ECO:0000313" key="2">
    <source>
        <dbReference type="EMBL" id="KAJ8338389.1"/>
    </source>
</evidence>
<feature type="compositionally biased region" description="Polar residues" evidence="1">
    <location>
        <begin position="1"/>
        <end position="12"/>
    </location>
</feature>
<name>A0A9Q1EGK4_SYNKA</name>
<feature type="compositionally biased region" description="Low complexity" evidence="1">
    <location>
        <begin position="116"/>
        <end position="126"/>
    </location>
</feature>
<keyword evidence="3" id="KW-1185">Reference proteome</keyword>
<accession>A0A9Q1EGK4</accession>
<proteinExistence type="predicted"/>
<feature type="region of interest" description="Disordered" evidence="1">
    <location>
        <begin position="1"/>
        <end position="180"/>
    </location>
</feature>